<evidence type="ECO:0000256" key="4">
    <source>
        <dbReference type="ARBA" id="ARBA00022630"/>
    </source>
</evidence>
<sequence length="286" mass="30670">MKFKDSIYDTFSFSADLNLGAVGSVEDLLGQARILSGSVDGIHVSDGPNDGVHFPALAAARLLIENDIDPILQISCRDKTRSTLEIEIAGALALGVTSMLLVRGESAGISGTSDRIVKVSTTELIQLVRSLEDRAEQANLSVGTIATVFKPAADWRPQALLKKTHAGANFIRTQLCFDTDKLNVYMPNLVRSKVTWKAPIFVNLAVLPSAKAAKWLAENLRGSLIPQKVIKRMEQAVDPISEGVDVAAELIAEFNTIPGISGVCLMTPGPPELILEAIKASGVRQE</sequence>
<dbReference type="GO" id="GO:0071949">
    <property type="term" value="F:FAD binding"/>
    <property type="evidence" value="ECO:0007669"/>
    <property type="project" value="TreeGrafter"/>
</dbReference>
<dbReference type="InterPro" id="IPR003171">
    <property type="entry name" value="Mehydrof_redctse-like"/>
</dbReference>
<comment type="pathway">
    <text evidence="2">One-carbon metabolism; tetrahydrofolate interconversion.</text>
</comment>
<dbReference type="GO" id="GO:0004489">
    <property type="term" value="F:methylenetetrahydrofolate reductase [NAD(P)H] activity"/>
    <property type="evidence" value="ECO:0007669"/>
    <property type="project" value="InterPro"/>
</dbReference>
<keyword evidence="5" id="KW-0274">FAD</keyword>
<protein>
    <submittedName>
        <fullName evidence="7">Uncharacterized protein</fullName>
    </submittedName>
</protein>
<comment type="similarity">
    <text evidence="3">Belongs to the methylenetetrahydrofolate reductase family.</text>
</comment>
<dbReference type="GO" id="GO:0005829">
    <property type="term" value="C:cytosol"/>
    <property type="evidence" value="ECO:0007669"/>
    <property type="project" value="TreeGrafter"/>
</dbReference>
<organism evidence="7">
    <name type="scientific">marine metagenome</name>
    <dbReference type="NCBI Taxonomy" id="408172"/>
    <lineage>
        <taxon>unclassified sequences</taxon>
        <taxon>metagenomes</taxon>
        <taxon>ecological metagenomes</taxon>
    </lineage>
</organism>
<dbReference type="AlphaFoldDB" id="A0A381PF36"/>
<dbReference type="EMBL" id="UINC01000964">
    <property type="protein sequence ID" value="SUZ65621.1"/>
    <property type="molecule type" value="Genomic_DNA"/>
</dbReference>
<evidence type="ECO:0000256" key="1">
    <source>
        <dbReference type="ARBA" id="ARBA00001974"/>
    </source>
</evidence>
<dbReference type="GO" id="GO:0009086">
    <property type="term" value="P:methionine biosynthetic process"/>
    <property type="evidence" value="ECO:0007669"/>
    <property type="project" value="TreeGrafter"/>
</dbReference>
<evidence type="ECO:0000256" key="6">
    <source>
        <dbReference type="ARBA" id="ARBA00023002"/>
    </source>
</evidence>
<dbReference type="Pfam" id="PF02219">
    <property type="entry name" value="MTHFR"/>
    <property type="match status" value="1"/>
</dbReference>
<dbReference type="UniPathway" id="UPA00193"/>
<keyword evidence="6" id="KW-0560">Oxidoreductase</keyword>
<dbReference type="GO" id="GO:0035999">
    <property type="term" value="P:tetrahydrofolate interconversion"/>
    <property type="evidence" value="ECO:0007669"/>
    <property type="project" value="UniProtKB-UniPathway"/>
</dbReference>
<dbReference type="PANTHER" id="PTHR45754:SF3">
    <property type="entry name" value="METHYLENETETRAHYDROFOLATE REDUCTASE (NADPH)"/>
    <property type="match status" value="1"/>
</dbReference>
<dbReference type="SUPFAM" id="SSF51730">
    <property type="entry name" value="FAD-linked oxidoreductase"/>
    <property type="match status" value="1"/>
</dbReference>
<evidence type="ECO:0000256" key="3">
    <source>
        <dbReference type="ARBA" id="ARBA00006743"/>
    </source>
</evidence>
<accession>A0A381PF36</accession>
<reference evidence="7" key="1">
    <citation type="submission" date="2018-05" db="EMBL/GenBank/DDBJ databases">
        <authorList>
            <person name="Lanie J.A."/>
            <person name="Ng W.-L."/>
            <person name="Kazmierczak K.M."/>
            <person name="Andrzejewski T.M."/>
            <person name="Davidsen T.M."/>
            <person name="Wayne K.J."/>
            <person name="Tettelin H."/>
            <person name="Glass J.I."/>
            <person name="Rusch D."/>
            <person name="Podicherti R."/>
            <person name="Tsui H.-C.T."/>
            <person name="Winkler M.E."/>
        </authorList>
    </citation>
    <scope>NUCLEOTIDE SEQUENCE</scope>
</reference>
<gene>
    <name evidence="7" type="ORF">METZ01_LOCUS18475</name>
</gene>
<dbReference type="Gene3D" id="3.20.20.220">
    <property type="match status" value="1"/>
</dbReference>
<name>A0A381PF36_9ZZZZ</name>
<evidence type="ECO:0000256" key="5">
    <source>
        <dbReference type="ARBA" id="ARBA00022827"/>
    </source>
</evidence>
<comment type="cofactor">
    <cofactor evidence="1">
        <name>FAD</name>
        <dbReference type="ChEBI" id="CHEBI:57692"/>
    </cofactor>
</comment>
<evidence type="ECO:0000313" key="7">
    <source>
        <dbReference type="EMBL" id="SUZ65621.1"/>
    </source>
</evidence>
<keyword evidence="4" id="KW-0285">Flavoprotein</keyword>
<evidence type="ECO:0000256" key="2">
    <source>
        <dbReference type="ARBA" id="ARBA00004777"/>
    </source>
</evidence>
<proteinExistence type="inferred from homology"/>
<dbReference type="InterPro" id="IPR029041">
    <property type="entry name" value="FAD-linked_oxidoreductase-like"/>
</dbReference>
<dbReference type="PANTHER" id="PTHR45754">
    <property type="entry name" value="METHYLENETETRAHYDROFOLATE REDUCTASE"/>
    <property type="match status" value="1"/>
</dbReference>